<dbReference type="GeneID" id="27340431"/>
<dbReference type="InterPro" id="IPR029045">
    <property type="entry name" value="ClpP/crotonase-like_dom_sf"/>
</dbReference>
<dbReference type="OrthoDB" id="448450at2759"/>
<accession>A0A0D2DFJ2</accession>
<dbReference type="STRING" id="569365.A0A0D2DFJ2"/>
<reference evidence="1 2" key="1">
    <citation type="submission" date="2015-01" db="EMBL/GenBank/DDBJ databases">
        <title>The Genome Sequence of Cladophialophora immunda CBS83496.</title>
        <authorList>
            <consortium name="The Broad Institute Genomics Platform"/>
            <person name="Cuomo C."/>
            <person name="de Hoog S."/>
            <person name="Gorbushina A."/>
            <person name="Stielow B."/>
            <person name="Teixiera M."/>
            <person name="Abouelleil A."/>
            <person name="Chapman S.B."/>
            <person name="Priest M."/>
            <person name="Young S.K."/>
            <person name="Wortman J."/>
            <person name="Nusbaum C."/>
            <person name="Birren B."/>
        </authorList>
    </citation>
    <scope>NUCLEOTIDE SEQUENCE [LARGE SCALE GENOMIC DNA]</scope>
    <source>
        <strain evidence="1 2">CBS 83496</strain>
    </source>
</reference>
<name>A0A0D2DFJ2_9EURO</name>
<dbReference type="CDD" id="cd06558">
    <property type="entry name" value="crotonase-like"/>
    <property type="match status" value="1"/>
</dbReference>
<sequence>MSASDYKYTDALVEVKGRIGIIKLAVKLNRPKALNAFSTTMMLDVITALRELNEHPATVFTVLTGEGRFFSSGVDVKAVASRPPVKSSSLAERKIASMTGLVPALEMLRSLIDHQKVLVLALNGPAVGGGAAWFEGAADLFLAAEGSWLQVPFNSLGLVPENGSTTLFSHHIGVRRANEFLMFGRRATVEELETWGLVNRVFPKENFHGSVLAYLEKQLEENDGKSMMETKRLQNLPLRRERMLAVYDSVDALAEKTLDGASVKRFEQKNAQLSSRSKGQAKL</sequence>
<dbReference type="EMBL" id="KN847040">
    <property type="protein sequence ID" value="KIW34459.1"/>
    <property type="molecule type" value="Genomic_DNA"/>
</dbReference>
<dbReference type="GO" id="GO:0006635">
    <property type="term" value="P:fatty acid beta-oxidation"/>
    <property type="evidence" value="ECO:0007669"/>
    <property type="project" value="TreeGrafter"/>
</dbReference>
<dbReference type="VEuPathDB" id="FungiDB:PV07_01237"/>
<dbReference type="InterPro" id="IPR001753">
    <property type="entry name" value="Enoyl-CoA_hydra/iso"/>
</dbReference>
<dbReference type="Proteomes" id="UP000054466">
    <property type="component" value="Unassembled WGS sequence"/>
</dbReference>
<evidence type="ECO:0008006" key="3">
    <source>
        <dbReference type="Google" id="ProtNLM"/>
    </source>
</evidence>
<dbReference type="Pfam" id="PF00378">
    <property type="entry name" value="ECH_1"/>
    <property type="match status" value="1"/>
</dbReference>
<organism evidence="1 2">
    <name type="scientific">Cladophialophora immunda</name>
    <dbReference type="NCBI Taxonomy" id="569365"/>
    <lineage>
        <taxon>Eukaryota</taxon>
        <taxon>Fungi</taxon>
        <taxon>Dikarya</taxon>
        <taxon>Ascomycota</taxon>
        <taxon>Pezizomycotina</taxon>
        <taxon>Eurotiomycetes</taxon>
        <taxon>Chaetothyriomycetidae</taxon>
        <taxon>Chaetothyriales</taxon>
        <taxon>Herpotrichiellaceae</taxon>
        <taxon>Cladophialophora</taxon>
    </lineage>
</organism>
<dbReference type="GO" id="GO:0005782">
    <property type="term" value="C:peroxisomal matrix"/>
    <property type="evidence" value="ECO:0007669"/>
    <property type="project" value="TreeGrafter"/>
</dbReference>
<dbReference type="RefSeq" id="XP_016254675.1">
    <property type="nucleotide sequence ID" value="XM_016387747.1"/>
</dbReference>
<evidence type="ECO:0000313" key="1">
    <source>
        <dbReference type="EMBL" id="KIW34459.1"/>
    </source>
</evidence>
<dbReference type="SUPFAM" id="SSF52096">
    <property type="entry name" value="ClpP/crotonase"/>
    <property type="match status" value="1"/>
</dbReference>
<dbReference type="HOGENOM" id="CLU_009834_6_0_1"/>
<protein>
    <recommendedName>
        <fullName evidence="3">Enoyl-CoA hydratase</fullName>
    </recommendedName>
</protein>
<keyword evidence="2" id="KW-1185">Reference proteome</keyword>
<gene>
    <name evidence="1" type="ORF">PV07_01237</name>
</gene>
<dbReference type="PANTHER" id="PTHR43684:SF3">
    <property type="entry name" value="PEROXISOMAL D3,D2-ENOYL-COA ISOMERASE"/>
    <property type="match status" value="1"/>
</dbReference>
<dbReference type="AlphaFoldDB" id="A0A0D2DFJ2"/>
<dbReference type="InterPro" id="IPR051053">
    <property type="entry name" value="ECH/Chromodomain_protein"/>
</dbReference>
<dbReference type="PANTHER" id="PTHR43684">
    <property type="match status" value="1"/>
</dbReference>
<proteinExistence type="predicted"/>
<dbReference type="Gene3D" id="3.90.226.10">
    <property type="entry name" value="2-enoyl-CoA Hydratase, Chain A, domain 1"/>
    <property type="match status" value="1"/>
</dbReference>
<evidence type="ECO:0000313" key="2">
    <source>
        <dbReference type="Proteomes" id="UP000054466"/>
    </source>
</evidence>